<organism evidence="2 3">
    <name type="scientific">Halanaerobacter jeridensis</name>
    <dbReference type="NCBI Taxonomy" id="706427"/>
    <lineage>
        <taxon>Bacteria</taxon>
        <taxon>Bacillati</taxon>
        <taxon>Bacillota</taxon>
        <taxon>Clostridia</taxon>
        <taxon>Halanaerobiales</taxon>
        <taxon>Halobacteroidaceae</taxon>
        <taxon>Halanaerobacter</taxon>
    </lineage>
</organism>
<dbReference type="Pfam" id="PF12643">
    <property type="entry name" value="MazG-like"/>
    <property type="match status" value="1"/>
</dbReference>
<sequence>MNNFNPKDKSITKNLKVIEWLKTELLSNVSSLFKSMVKNQEEKILTILANIVMAAYLLAKRLGYSFQQLNRRLEERLEDNIHAEHQIENWYGELSQLLEHFKKRN</sequence>
<dbReference type="Proteomes" id="UP000774000">
    <property type="component" value="Unassembled WGS sequence"/>
</dbReference>
<gene>
    <name evidence="2" type="ORF">JOC47_002476</name>
</gene>
<dbReference type="RefSeq" id="WP_204702355.1">
    <property type="nucleotide sequence ID" value="NZ_JAFBDQ010000014.1"/>
</dbReference>
<evidence type="ECO:0000313" key="2">
    <source>
        <dbReference type="EMBL" id="MBM7557610.1"/>
    </source>
</evidence>
<dbReference type="AlphaFoldDB" id="A0A938XYH0"/>
<dbReference type="GO" id="GO:0047429">
    <property type="term" value="F:nucleoside triphosphate diphosphatase activity"/>
    <property type="evidence" value="ECO:0007669"/>
    <property type="project" value="InterPro"/>
</dbReference>
<feature type="transmembrane region" description="Helical" evidence="1">
    <location>
        <begin position="44"/>
        <end position="63"/>
    </location>
</feature>
<keyword evidence="1" id="KW-0472">Membrane</keyword>
<keyword evidence="3" id="KW-1185">Reference proteome</keyword>
<proteinExistence type="predicted"/>
<keyword evidence="1" id="KW-0812">Transmembrane</keyword>
<evidence type="ECO:0000256" key="1">
    <source>
        <dbReference type="SAM" id="Phobius"/>
    </source>
</evidence>
<reference evidence="2" key="1">
    <citation type="submission" date="2021-01" db="EMBL/GenBank/DDBJ databases">
        <title>Genomic Encyclopedia of Type Strains, Phase IV (KMG-IV): sequencing the most valuable type-strain genomes for metagenomic binning, comparative biology and taxonomic classification.</title>
        <authorList>
            <person name="Goeker M."/>
        </authorList>
    </citation>
    <scope>NUCLEOTIDE SEQUENCE</scope>
    <source>
        <strain evidence="2">DSM 23230</strain>
    </source>
</reference>
<accession>A0A938XYH0</accession>
<dbReference type="InterPro" id="IPR025984">
    <property type="entry name" value="DCTPP"/>
</dbReference>
<dbReference type="GO" id="GO:0009143">
    <property type="term" value="P:nucleoside triphosphate catabolic process"/>
    <property type="evidence" value="ECO:0007669"/>
    <property type="project" value="InterPro"/>
</dbReference>
<name>A0A938XYH0_9FIRM</name>
<keyword evidence="1" id="KW-1133">Transmembrane helix</keyword>
<comment type="caution">
    <text evidence="2">The sequence shown here is derived from an EMBL/GenBank/DDBJ whole genome shotgun (WGS) entry which is preliminary data.</text>
</comment>
<protein>
    <submittedName>
        <fullName evidence="2">Transcriptional regulator</fullName>
    </submittedName>
</protein>
<dbReference type="EMBL" id="JAFBDQ010000014">
    <property type="protein sequence ID" value="MBM7557610.1"/>
    <property type="molecule type" value="Genomic_DNA"/>
</dbReference>
<evidence type="ECO:0000313" key="3">
    <source>
        <dbReference type="Proteomes" id="UP000774000"/>
    </source>
</evidence>